<dbReference type="EMBL" id="CP039704">
    <property type="protein sequence ID" value="QCI79892.1"/>
    <property type="molecule type" value="Genomic_DNA"/>
</dbReference>
<proteinExistence type="predicted"/>
<evidence type="ECO:0000313" key="2">
    <source>
        <dbReference type="Proteomes" id="UP000298714"/>
    </source>
</evidence>
<reference evidence="2" key="1">
    <citation type="submission" date="2019-04" db="EMBL/GenBank/DDBJ databases">
        <title>Complete genome sequence of Sphingomonas sp. W1-2-3.</title>
        <authorList>
            <person name="Im W.T."/>
        </authorList>
    </citation>
    <scope>NUCLEOTIDE SEQUENCE [LARGE SCALE GENOMIC DNA]</scope>
    <source>
        <strain evidence="2">W1-2-3</strain>
    </source>
</reference>
<dbReference type="KEGG" id="hgn:E6W36_11420"/>
<evidence type="ECO:0000313" key="1">
    <source>
        <dbReference type="EMBL" id="QCI79892.1"/>
    </source>
</evidence>
<name>A0A4D7CC79_9SPHN</name>
<accession>A0A4D7CC79</accession>
<dbReference type="AlphaFoldDB" id="A0A4D7CC79"/>
<dbReference type="RefSeq" id="WP_222872734.1">
    <property type="nucleotide sequence ID" value="NZ_CP039704.1"/>
</dbReference>
<organism evidence="1 2">
    <name type="scientific">Hankyongella ginsenosidimutans</name>
    <dbReference type="NCBI Taxonomy" id="1763828"/>
    <lineage>
        <taxon>Bacteria</taxon>
        <taxon>Pseudomonadati</taxon>
        <taxon>Pseudomonadota</taxon>
        <taxon>Alphaproteobacteria</taxon>
        <taxon>Sphingomonadales</taxon>
        <taxon>Sphingomonadaceae</taxon>
        <taxon>Hankyongella</taxon>
    </lineage>
</organism>
<dbReference type="Proteomes" id="UP000298714">
    <property type="component" value="Chromosome"/>
</dbReference>
<sequence length="100" mass="10548">MTRMPPHATSVAAISLSLTALSHSDSESPLKEGQNFLADRIVCRADVLVDVPVIAALDAVHFGRRAGIMQGRGQSFRLRGGCRTLGDGMQNEGPAFGADV</sequence>
<gene>
    <name evidence="1" type="ORF">E6W36_11420</name>
</gene>
<keyword evidence="2" id="KW-1185">Reference proteome</keyword>
<protein>
    <submittedName>
        <fullName evidence="1">Uncharacterized protein</fullName>
    </submittedName>
</protein>